<protein>
    <recommendedName>
        <fullName evidence="4">Glycosyltransferase RgtA/B/C/D-like domain-containing protein</fullName>
    </recommendedName>
</protein>
<dbReference type="Proteomes" id="UP000176303">
    <property type="component" value="Unassembled WGS sequence"/>
</dbReference>
<reference evidence="2 3" key="1">
    <citation type="journal article" date="2016" name="Nat. Commun.">
        <title>Thousands of microbial genomes shed light on interconnected biogeochemical processes in an aquifer system.</title>
        <authorList>
            <person name="Anantharaman K."/>
            <person name="Brown C.T."/>
            <person name="Hug L.A."/>
            <person name="Sharon I."/>
            <person name="Castelle C.J."/>
            <person name="Probst A.J."/>
            <person name="Thomas B.C."/>
            <person name="Singh A."/>
            <person name="Wilkins M.J."/>
            <person name="Karaoz U."/>
            <person name="Brodie E.L."/>
            <person name="Williams K.H."/>
            <person name="Hubbard S.S."/>
            <person name="Banfield J.F."/>
        </authorList>
    </citation>
    <scope>NUCLEOTIDE SEQUENCE [LARGE SCALE GENOMIC DNA]</scope>
</reference>
<keyword evidence="1" id="KW-1133">Transmembrane helix</keyword>
<comment type="caution">
    <text evidence="2">The sequence shown here is derived from an EMBL/GenBank/DDBJ whole genome shotgun (WGS) entry which is preliminary data.</text>
</comment>
<evidence type="ECO:0008006" key="4">
    <source>
        <dbReference type="Google" id="ProtNLM"/>
    </source>
</evidence>
<feature type="transmembrane region" description="Helical" evidence="1">
    <location>
        <begin position="197"/>
        <end position="215"/>
    </location>
</feature>
<organism evidence="2 3">
    <name type="scientific">Candidatus Uhrbacteria bacterium RIFCSPHIGHO2_02_FULL_57_19</name>
    <dbReference type="NCBI Taxonomy" id="1802391"/>
    <lineage>
        <taxon>Bacteria</taxon>
        <taxon>Candidatus Uhriibacteriota</taxon>
    </lineage>
</organism>
<gene>
    <name evidence="2" type="ORF">A3D72_04215</name>
</gene>
<feature type="transmembrane region" description="Helical" evidence="1">
    <location>
        <begin position="316"/>
        <end position="333"/>
    </location>
</feature>
<evidence type="ECO:0000313" key="2">
    <source>
        <dbReference type="EMBL" id="OGL72744.1"/>
    </source>
</evidence>
<proteinExistence type="predicted"/>
<dbReference type="STRING" id="1802391.A3D72_04215"/>
<dbReference type="AlphaFoldDB" id="A0A1F7U4Q5"/>
<feature type="transmembrane region" description="Helical" evidence="1">
    <location>
        <begin position="141"/>
        <end position="162"/>
    </location>
</feature>
<name>A0A1F7U4Q5_9BACT</name>
<feature type="transmembrane region" description="Helical" evidence="1">
    <location>
        <begin position="222"/>
        <end position="237"/>
    </location>
</feature>
<feature type="transmembrane region" description="Helical" evidence="1">
    <location>
        <begin position="18"/>
        <end position="43"/>
    </location>
</feature>
<feature type="transmembrane region" description="Helical" evidence="1">
    <location>
        <begin position="404"/>
        <end position="427"/>
    </location>
</feature>
<feature type="transmembrane region" description="Helical" evidence="1">
    <location>
        <begin position="105"/>
        <end position="129"/>
    </location>
</feature>
<feature type="transmembrane region" description="Helical" evidence="1">
    <location>
        <begin position="340"/>
        <end position="359"/>
    </location>
</feature>
<dbReference type="EMBL" id="MGDZ01000052">
    <property type="protein sequence ID" value="OGL72744.1"/>
    <property type="molecule type" value="Genomic_DNA"/>
</dbReference>
<accession>A0A1F7U4Q5</accession>
<evidence type="ECO:0000313" key="3">
    <source>
        <dbReference type="Proteomes" id="UP000176303"/>
    </source>
</evidence>
<feature type="transmembrane region" description="Helical" evidence="1">
    <location>
        <begin position="266"/>
        <end position="283"/>
    </location>
</feature>
<feature type="transmembrane region" description="Helical" evidence="1">
    <location>
        <begin position="243"/>
        <end position="259"/>
    </location>
</feature>
<sequence>MGLFSFFVVQMTEKQKRYLILGSLALAVALIYSSYHFYLFLWYSQRGEQYWSVLPMTPGYASTIWARLRELADGYLRIADVSLFEYRNGLTTLHPLLNPFLYYPLYLIGGLRGVMPLADAFFAAITFALLYKIAHLLTGRFFLAAPFASIFVMVRDLPFMLLPRSMNAVKDLVKVFLPVSFPGDSRNRLNFLTMESVKPGFVIFGPFLIFVFLLLKSERRKYAVLAGVFYGLLFYTYTYYWIYGTIVLGIIFLSSLLRRKYRTARYSTISLAIGGGISLYYWMTYFAAQRLPWIETYLNRTGWIESGGHQFRTSQWFFYIVVVVLLVILYRYCKARARMFIFDFLAVLLIAGVVGLNIQVFTGTNVQPVHWYLRIIFIPLALSFLMCAQCVFERVEKKGLGRPLTVIVWILALSVLGGSASDAYAFAKIRFHTFEQPTGVMPSVLWMNEHLPRDAVVLTPIPYSSELFLYYTPAKIFLPKAAGTMAGEDEMIERLFILYSLYGIPASTLDAELRNDTLAQTFIQRQFPATHMALFDYLYFQQFYSQALDASINIVPGADAPPGLKVDQIVSSYGAYPFDISDLGKKYKVDYLYLGPLEKEISTADFDEMPDLEKVYDVDGVRLYKIQKTEAVPPRT</sequence>
<keyword evidence="1" id="KW-0472">Membrane</keyword>
<evidence type="ECO:0000256" key="1">
    <source>
        <dbReference type="SAM" id="Phobius"/>
    </source>
</evidence>
<keyword evidence="1" id="KW-0812">Transmembrane</keyword>
<feature type="transmembrane region" description="Helical" evidence="1">
    <location>
        <begin position="371"/>
        <end position="392"/>
    </location>
</feature>